<evidence type="ECO:0000313" key="3">
    <source>
        <dbReference type="Proteomes" id="UP000518892"/>
    </source>
</evidence>
<name>A0A7W5HLZ1_9GAMM</name>
<organism evidence="2 3">
    <name type="scientific">Halomonas stenophila</name>
    <dbReference type="NCBI Taxonomy" id="795312"/>
    <lineage>
        <taxon>Bacteria</taxon>
        <taxon>Pseudomonadati</taxon>
        <taxon>Pseudomonadota</taxon>
        <taxon>Gammaproteobacteria</taxon>
        <taxon>Oceanospirillales</taxon>
        <taxon>Halomonadaceae</taxon>
        <taxon>Halomonas</taxon>
    </lineage>
</organism>
<dbReference type="GO" id="GO:0006355">
    <property type="term" value="P:regulation of DNA-templated transcription"/>
    <property type="evidence" value="ECO:0007669"/>
    <property type="project" value="InterPro"/>
</dbReference>
<dbReference type="PRINTS" id="PR00038">
    <property type="entry name" value="HTHLUXR"/>
</dbReference>
<protein>
    <submittedName>
        <fullName evidence="2">DNA-binding CsgD family transcriptional regulator</fullName>
    </submittedName>
</protein>
<dbReference type="InterPro" id="IPR036388">
    <property type="entry name" value="WH-like_DNA-bd_sf"/>
</dbReference>
<dbReference type="Pfam" id="PF00196">
    <property type="entry name" value="GerE"/>
    <property type="match status" value="1"/>
</dbReference>
<comment type="caution">
    <text evidence="2">The sequence shown here is derived from an EMBL/GenBank/DDBJ whole genome shotgun (WGS) entry which is preliminary data.</text>
</comment>
<dbReference type="Proteomes" id="UP000518892">
    <property type="component" value="Unassembled WGS sequence"/>
</dbReference>
<proteinExistence type="predicted"/>
<keyword evidence="3" id="KW-1185">Reference proteome</keyword>
<feature type="domain" description="HTH luxR-type" evidence="1">
    <location>
        <begin position="300"/>
        <end position="365"/>
    </location>
</feature>
<dbReference type="SMART" id="SM00421">
    <property type="entry name" value="HTH_LUXR"/>
    <property type="match status" value="1"/>
</dbReference>
<evidence type="ECO:0000259" key="1">
    <source>
        <dbReference type="PROSITE" id="PS50043"/>
    </source>
</evidence>
<keyword evidence="2" id="KW-0238">DNA-binding</keyword>
<dbReference type="RefSeq" id="WP_183384622.1">
    <property type="nucleotide sequence ID" value="NZ_JACHXR010000010.1"/>
</dbReference>
<dbReference type="SUPFAM" id="SSF46894">
    <property type="entry name" value="C-terminal effector domain of the bipartite response regulators"/>
    <property type="match status" value="1"/>
</dbReference>
<dbReference type="AlphaFoldDB" id="A0A7W5HLZ1"/>
<sequence length="370" mass="41621">MNAAVLTLIDDIYSAAADATRWPEVAQHIKRTIGGHSVNLALEDRHDHRFSFFFTDGANASSIAHYESNIIEHDEFGAVLERQEAGTSLLSQDLWGERELSEIYPYEDFYKPLGYTYFNSGLFYRDAAYRGWVSVVRSLQDTPFSRDEHLLMKALMPHLNRAFLLNLQLVEATRVSRLALDALERVSAAVLLLSARGRVLQHNALAERYLCATRKLTDYQDLRLPDAAANRMLYDAITRQFATCLPDAQAFIPFTDETIKKVALCFPWRSSPAQVDWLGRATGSIIFILTPGASQPSTIHLEQAYQLSKAENRVLMGLLEGNTAAELADRLFVSQPTIRFHIRSLLRKFDSRNQADMIIKALGCGAVHLG</sequence>
<dbReference type="InterPro" id="IPR016032">
    <property type="entry name" value="Sig_transdc_resp-reg_C-effctor"/>
</dbReference>
<evidence type="ECO:0000313" key="2">
    <source>
        <dbReference type="EMBL" id="MBB3232167.1"/>
    </source>
</evidence>
<dbReference type="PROSITE" id="PS50043">
    <property type="entry name" value="HTH_LUXR_2"/>
    <property type="match status" value="1"/>
</dbReference>
<dbReference type="Gene3D" id="1.10.10.10">
    <property type="entry name" value="Winged helix-like DNA-binding domain superfamily/Winged helix DNA-binding domain"/>
    <property type="match status" value="1"/>
</dbReference>
<dbReference type="EMBL" id="JACHXR010000010">
    <property type="protein sequence ID" value="MBB3232167.1"/>
    <property type="molecule type" value="Genomic_DNA"/>
</dbReference>
<dbReference type="InterPro" id="IPR000792">
    <property type="entry name" value="Tscrpt_reg_LuxR_C"/>
</dbReference>
<accession>A0A7W5HLZ1</accession>
<reference evidence="2 3" key="1">
    <citation type="submission" date="2020-08" db="EMBL/GenBank/DDBJ databases">
        <title>Genomic Encyclopedia of Type Strains, Phase III (KMG-III): the genomes of soil and plant-associated and newly described type strains.</title>
        <authorList>
            <person name="Whitman W."/>
        </authorList>
    </citation>
    <scope>NUCLEOTIDE SEQUENCE [LARGE SCALE GENOMIC DNA]</scope>
    <source>
        <strain evidence="2 3">CECT 7744</strain>
    </source>
</reference>
<gene>
    <name evidence="2" type="ORF">FHR97_003035</name>
</gene>
<dbReference type="GO" id="GO:0003677">
    <property type="term" value="F:DNA binding"/>
    <property type="evidence" value="ECO:0007669"/>
    <property type="project" value="UniProtKB-KW"/>
</dbReference>